<keyword evidence="1" id="KW-0378">Hydrolase</keyword>
<dbReference type="EMBL" id="CABDVU010000001">
    <property type="protein sequence ID" value="VTN15675.1"/>
    <property type="molecule type" value="Genomic_DNA"/>
</dbReference>
<dbReference type="InterPro" id="IPR016195">
    <property type="entry name" value="Pol/histidinol_Pase-like"/>
</dbReference>
<protein>
    <submittedName>
        <fullName evidence="1">Probable phosphatase YcdX</fullName>
        <ecNumber evidence="1">3.1.3.-</ecNumber>
    </submittedName>
</protein>
<dbReference type="AlphaFoldDB" id="A0A4U9DHN6"/>
<gene>
    <name evidence="1" type="primary">ycdX_1</name>
    <name evidence="1" type="ORF">NCTC9185_07765</name>
</gene>
<name>A0A4U9DHN6_RAOTE</name>
<reference evidence="1 2" key="1">
    <citation type="submission" date="2019-04" db="EMBL/GenBank/DDBJ databases">
        <authorList>
            <consortium name="Pathogen Informatics"/>
        </authorList>
    </citation>
    <scope>NUCLEOTIDE SEQUENCE [LARGE SCALE GENOMIC DNA]</scope>
    <source>
        <strain evidence="1 2">NCTC9185</strain>
    </source>
</reference>
<dbReference type="EC" id="3.1.3.-" evidence="1"/>
<organism evidence="1 2">
    <name type="scientific">Raoultella terrigena</name>
    <name type="common">Klebsiella terrigena</name>
    <dbReference type="NCBI Taxonomy" id="577"/>
    <lineage>
        <taxon>Bacteria</taxon>
        <taxon>Pseudomonadati</taxon>
        <taxon>Pseudomonadota</taxon>
        <taxon>Gammaproteobacteria</taxon>
        <taxon>Enterobacterales</taxon>
        <taxon>Enterobacteriaceae</taxon>
        <taxon>Klebsiella/Raoultella group</taxon>
        <taxon>Raoultella</taxon>
    </lineage>
</organism>
<dbReference type="Gene3D" id="3.20.20.140">
    <property type="entry name" value="Metal-dependent hydrolases"/>
    <property type="match status" value="1"/>
</dbReference>
<accession>A0A4U9DHN6</accession>
<dbReference type="Proteomes" id="UP000339249">
    <property type="component" value="Unassembled WGS sequence"/>
</dbReference>
<proteinExistence type="predicted"/>
<sequence>MYPVDLHMHTVASTHAYSTLHDYIAEAKRKGIKTLCDH</sequence>
<evidence type="ECO:0000313" key="2">
    <source>
        <dbReference type="Proteomes" id="UP000339249"/>
    </source>
</evidence>
<dbReference type="SUPFAM" id="SSF89550">
    <property type="entry name" value="PHP domain-like"/>
    <property type="match status" value="1"/>
</dbReference>
<evidence type="ECO:0000313" key="1">
    <source>
        <dbReference type="EMBL" id="VTN15675.1"/>
    </source>
</evidence>
<dbReference type="GO" id="GO:0016787">
    <property type="term" value="F:hydrolase activity"/>
    <property type="evidence" value="ECO:0007669"/>
    <property type="project" value="UniProtKB-KW"/>
</dbReference>